<gene>
    <name evidence="14" type="ORF">F0344_17955</name>
</gene>
<evidence type="ECO:0000256" key="10">
    <source>
        <dbReference type="PROSITE-ProRule" id="PRU01193"/>
    </source>
</evidence>
<dbReference type="SMART" id="SM00116">
    <property type="entry name" value="CBS"/>
    <property type="match status" value="2"/>
</dbReference>
<dbReference type="Gene3D" id="3.10.580.10">
    <property type="entry name" value="CBS-domain"/>
    <property type="match status" value="1"/>
</dbReference>
<organism evidence="14 15">
    <name type="scientific">Streptomyces finlayi</name>
    <dbReference type="NCBI Taxonomy" id="67296"/>
    <lineage>
        <taxon>Bacteria</taxon>
        <taxon>Bacillati</taxon>
        <taxon>Actinomycetota</taxon>
        <taxon>Actinomycetes</taxon>
        <taxon>Kitasatosporales</taxon>
        <taxon>Streptomycetaceae</taxon>
        <taxon>Streptomyces</taxon>
    </lineage>
</organism>
<dbReference type="Pfam" id="PF03471">
    <property type="entry name" value="CorC_HlyC"/>
    <property type="match status" value="1"/>
</dbReference>
<dbReference type="InterPro" id="IPR044751">
    <property type="entry name" value="Ion_transp-like_CBS"/>
</dbReference>
<dbReference type="Pfam" id="PF01595">
    <property type="entry name" value="CNNM"/>
    <property type="match status" value="1"/>
</dbReference>
<evidence type="ECO:0000256" key="4">
    <source>
        <dbReference type="ARBA" id="ARBA00022692"/>
    </source>
</evidence>
<dbReference type="SUPFAM" id="SSF54631">
    <property type="entry name" value="CBS-domain pair"/>
    <property type="match status" value="1"/>
</dbReference>
<dbReference type="GO" id="GO:0005886">
    <property type="term" value="C:plasma membrane"/>
    <property type="evidence" value="ECO:0007669"/>
    <property type="project" value="UniProtKB-SubCell"/>
</dbReference>
<evidence type="ECO:0000256" key="11">
    <source>
        <dbReference type="SAM" id="Phobius"/>
    </source>
</evidence>
<dbReference type="KEGG" id="sfiy:F0344_17955"/>
<dbReference type="EMBL" id="CP045702">
    <property type="protein sequence ID" value="QNE76254.1"/>
    <property type="molecule type" value="Genomic_DNA"/>
</dbReference>
<evidence type="ECO:0000313" key="15">
    <source>
        <dbReference type="Proteomes" id="UP000515307"/>
    </source>
</evidence>
<protein>
    <submittedName>
        <fullName evidence="14">DUF21 domain-containing protein</fullName>
    </submittedName>
</protein>
<dbReference type="SMART" id="SM01091">
    <property type="entry name" value="CorC_HlyC"/>
    <property type="match status" value="1"/>
</dbReference>
<dbReference type="AlphaFoldDB" id="A0A7G7BLN9"/>
<evidence type="ECO:0000256" key="1">
    <source>
        <dbReference type="ARBA" id="ARBA00004651"/>
    </source>
</evidence>
<keyword evidence="15" id="KW-1185">Reference proteome</keyword>
<feature type="transmembrane region" description="Helical" evidence="11">
    <location>
        <begin position="58"/>
        <end position="78"/>
    </location>
</feature>
<dbReference type="InterPro" id="IPR036318">
    <property type="entry name" value="FAD-bd_PCMH-like_sf"/>
</dbReference>
<dbReference type="InterPro" id="IPR046342">
    <property type="entry name" value="CBS_dom_sf"/>
</dbReference>
<evidence type="ECO:0000256" key="7">
    <source>
        <dbReference type="ARBA" id="ARBA00023122"/>
    </source>
</evidence>
<dbReference type="PANTHER" id="PTHR43099">
    <property type="entry name" value="UPF0053 PROTEIN YRKA"/>
    <property type="match status" value="1"/>
</dbReference>
<dbReference type="SUPFAM" id="SSF56176">
    <property type="entry name" value="FAD-binding/transporter-associated domain-like"/>
    <property type="match status" value="1"/>
</dbReference>
<reference evidence="15" key="1">
    <citation type="submission" date="2019-10" db="EMBL/GenBank/DDBJ databases">
        <title>Antimicrobial potential of Antarctic Bacteria.</title>
        <authorList>
            <person name="Benaud N."/>
            <person name="Edwards R.J."/>
            <person name="Ferrari B.C."/>
        </authorList>
    </citation>
    <scope>NUCLEOTIDE SEQUENCE [LARGE SCALE GENOMIC DNA]</scope>
    <source>
        <strain evidence="15">NBSH44</strain>
    </source>
</reference>
<feature type="domain" description="CBS" evidence="12">
    <location>
        <begin position="221"/>
        <end position="282"/>
    </location>
</feature>
<dbReference type="InterPro" id="IPR051676">
    <property type="entry name" value="UPF0053_domain"/>
</dbReference>
<dbReference type="InterPro" id="IPR016169">
    <property type="entry name" value="FAD-bd_PCMH_sub2"/>
</dbReference>
<dbReference type="InterPro" id="IPR000644">
    <property type="entry name" value="CBS_dom"/>
</dbReference>
<dbReference type="GO" id="GO:0050660">
    <property type="term" value="F:flavin adenine dinucleotide binding"/>
    <property type="evidence" value="ECO:0007669"/>
    <property type="project" value="InterPro"/>
</dbReference>
<dbReference type="RefSeq" id="WP_185299741.1">
    <property type="nucleotide sequence ID" value="NZ_CP045702.1"/>
</dbReference>
<dbReference type="InterPro" id="IPR002550">
    <property type="entry name" value="CNNM"/>
</dbReference>
<evidence type="ECO:0000256" key="9">
    <source>
        <dbReference type="PROSITE-ProRule" id="PRU00703"/>
    </source>
</evidence>
<feature type="domain" description="CNNM transmembrane" evidence="13">
    <location>
        <begin position="1"/>
        <end position="202"/>
    </location>
</feature>
<evidence type="ECO:0000259" key="13">
    <source>
        <dbReference type="PROSITE" id="PS51846"/>
    </source>
</evidence>
<keyword evidence="5" id="KW-0677">Repeat</keyword>
<evidence type="ECO:0000256" key="5">
    <source>
        <dbReference type="ARBA" id="ARBA00022737"/>
    </source>
</evidence>
<comment type="similarity">
    <text evidence="2">Belongs to the UPF0053 family.</text>
</comment>
<comment type="subcellular location">
    <subcellularLocation>
        <location evidence="1">Cell membrane</location>
        <topology evidence="1">Multi-pass membrane protein</topology>
    </subcellularLocation>
</comment>
<keyword evidence="4 10" id="KW-0812">Transmembrane</keyword>
<keyword evidence="7 9" id="KW-0129">CBS domain</keyword>
<evidence type="ECO:0000256" key="6">
    <source>
        <dbReference type="ARBA" id="ARBA00022989"/>
    </source>
</evidence>
<keyword evidence="3" id="KW-1003">Cell membrane</keyword>
<dbReference type="InterPro" id="IPR005170">
    <property type="entry name" value="Transptr-assoc_dom"/>
</dbReference>
<keyword evidence="6 10" id="KW-1133">Transmembrane helix</keyword>
<dbReference type="PANTHER" id="PTHR43099:SF6">
    <property type="entry name" value="UPF0053 PROTEIN RV1842C"/>
    <property type="match status" value="1"/>
</dbReference>
<dbReference type="CDD" id="cd04590">
    <property type="entry name" value="CBS_pair_CorC_HlyC_assoc"/>
    <property type="match status" value="1"/>
</dbReference>
<evidence type="ECO:0000259" key="12">
    <source>
        <dbReference type="PROSITE" id="PS51371"/>
    </source>
</evidence>
<dbReference type="Proteomes" id="UP000515307">
    <property type="component" value="Chromosome"/>
</dbReference>
<evidence type="ECO:0000313" key="14">
    <source>
        <dbReference type="EMBL" id="QNE76254.1"/>
    </source>
</evidence>
<keyword evidence="8 10" id="KW-0472">Membrane</keyword>
<dbReference type="Gene3D" id="3.30.465.10">
    <property type="match status" value="1"/>
</dbReference>
<accession>A0A7G7BLN9</accession>
<proteinExistence type="inferred from homology"/>
<feature type="domain" description="CBS" evidence="12">
    <location>
        <begin position="286"/>
        <end position="343"/>
    </location>
</feature>
<dbReference type="Pfam" id="PF00571">
    <property type="entry name" value="CBS"/>
    <property type="match status" value="2"/>
</dbReference>
<dbReference type="PROSITE" id="PS51371">
    <property type="entry name" value="CBS"/>
    <property type="match status" value="2"/>
</dbReference>
<evidence type="ECO:0000256" key="2">
    <source>
        <dbReference type="ARBA" id="ARBA00006337"/>
    </source>
</evidence>
<dbReference type="PROSITE" id="PS51846">
    <property type="entry name" value="CNNM"/>
    <property type="match status" value="1"/>
</dbReference>
<sequence>MSAVLGLLAVVLLTVGTGYFVAQEFAYVAVDRLALARDAEAGDTRAARALKVLERLSFMLSGAQLGITVTGLVVGFLAEPSVSALLKPVLEGFGLSGGAVSAISVVLAFVLATFVQMVLGELAPKNLALAVPEQLAKSLASSTLVYLKIVGPVVHVFDGVANKLLRKVGIEPVEELHHGATLEELSHLIGESHEKGHLPADTAELLDHALEFSERTLDEVMVPRADAVFVRKNATAAQAVELIAKHGHSNYPVLGDHPDDVAGVLGVRDLMRLPAALFERTTAGEAARRALLLPDTLPLPDAVAQMRERDDEFAVVLDEHGGVAGIVTYEDIAEELVGDIVDESDTVVELAVADGNGWLVDAGRRLDEVESATGIALPEEEDYDTVAGLIIDRLGRFPAIGDHLTADGVRIQVLSLDRHVPERVRIEPIEQSDQGAQA</sequence>
<evidence type="ECO:0000256" key="8">
    <source>
        <dbReference type="ARBA" id="ARBA00023136"/>
    </source>
</evidence>
<feature type="transmembrane region" description="Helical" evidence="11">
    <location>
        <begin position="99"/>
        <end position="119"/>
    </location>
</feature>
<evidence type="ECO:0000256" key="3">
    <source>
        <dbReference type="ARBA" id="ARBA00022475"/>
    </source>
</evidence>
<name>A0A7G7BLN9_9ACTN</name>